<dbReference type="Proteomes" id="UP000774750">
    <property type="component" value="Unassembled WGS sequence"/>
</dbReference>
<reference evidence="11" key="1">
    <citation type="submission" date="2020-08" db="EMBL/GenBank/DDBJ databases">
        <authorList>
            <person name="Cejkova D."/>
            <person name="Kubasova T."/>
            <person name="Jahodarova E."/>
            <person name="Rychlik I."/>
        </authorList>
    </citation>
    <scope>NUCLEOTIDE SEQUENCE</scope>
    <source>
        <strain evidence="11">An559</strain>
    </source>
</reference>
<dbReference type="NCBIfam" id="TIGR01525">
    <property type="entry name" value="ATPase-IB_hvy"/>
    <property type="match status" value="1"/>
</dbReference>
<dbReference type="PRINTS" id="PR00120">
    <property type="entry name" value="HATPASE"/>
</dbReference>
<dbReference type="Gene3D" id="3.40.50.1000">
    <property type="entry name" value="HAD superfamily/HAD-like"/>
    <property type="match status" value="1"/>
</dbReference>
<comment type="catalytic activity">
    <reaction evidence="8">
        <text>Cd(2+)(in) + ATP + H2O = Cd(2+)(out) + ADP + phosphate + H(+)</text>
        <dbReference type="Rhea" id="RHEA:12132"/>
        <dbReference type="ChEBI" id="CHEBI:15377"/>
        <dbReference type="ChEBI" id="CHEBI:15378"/>
        <dbReference type="ChEBI" id="CHEBI:30616"/>
        <dbReference type="ChEBI" id="CHEBI:43474"/>
        <dbReference type="ChEBI" id="CHEBI:48775"/>
        <dbReference type="ChEBI" id="CHEBI:456216"/>
        <dbReference type="EC" id="7.2.2.21"/>
    </reaction>
</comment>
<dbReference type="CDD" id="cd07548">
    <property type="entry name" value="P-type_ATPase-Cd_Zn_Co_like"/>
    <property type="match status" value="1"/>
</dbReference>
<comment type="similarity">
    <text evidence="2 9">Belongs to the cation transport ATPase (P-type) (TC 3.A.3) family. Type IB subfamily.</text>
</comment>
<evidence type="ECO:0000256" key="3">
    <source>
        <dbReference type="ARBA" id="ARBA00022539"/>
    </source>
</evidence>
<keyword evidence="9" id="KW-0547">Nucleotide-binding</keyword>
<feature type="transmembrane region" description="Helical" evidence="9">
    <location>
        <begin position="264"/>
        <end position="291"/>
    </location>
</feature>
<keyword evidence="4 9" id="KW-0812">Transmembrane</keyword>
<keyword evidence="9" id="KW-0479">Metal-binding</keyword>
<dbReference type="SUPFAM" id="SSF81665">
    <property type="entry name" value="Calcium ATPase, transmembrane domain M"/>
    <property type="match status" value="1"/>
</dbReference>
<keyword evidence="12" id="KW-1185">Reference proteome</keyword>
<evidence type="ECO:0000256" key="6">
    <source>
        <dbReference type="ARBA" id="ARBA00023136"/>
    </source>
</evidence>
<dbReference type="SUPFAM" id="SSF56784">
    <property type="entry name" value="HAD-like"/>
    <property type="match status" value="1"/>
</dbReference>
<dbReference type="InterPro" id="IPR023298">
    <property type="entry name" value="ATPase_P-typ_TM_dom_sf"/>
</dbReference>
<protein>
    <recommendedName>
        <fullName evidence="7">Cd(2+)-exporting ATPase</fullName>
        <ecNumber evidence="7">7.2.2.21</ecNumber>
    </recommendedName>
</protein>
<accession>A0A938X5A0</accession>
<dbReference type="InterPro" id="IPR027256">
    <property type="entry name" value="P-typ_ATPase_IB"/>
</dbReference>
<dbReference type="InterPro" id="IPR018303">
    <property type="entry name" value="ATPase_P-typ_P_site"/>
</dbReference>
<evidence type="ECO:0000256" key="7">
    <source>
        <dbReference type="ARBA" id="ARBA00039103"/>
    </source>
</evidence>
<dbReference type="PRINTS" id="PR00119">
    <property type="entry name" value="CATATPASE"/>
</dbReference>
<comment type="subcellular location">
    <subcellularLocation>
        <location evidence="9">Cell membrane</location>
    </subcellularLocation>
    <subcellularLocation>
        <location evidence="1">Membrane</location>
        <topology evidence="1">Multi-pass membrane protein</topology>
    </subcellularLocation>
</comment>
<keyword evidence="9" id="KW-1003">Cell membrane</keyword>
<dbReference type="GO" id="GO:0005524">
    <property type="term" value="F:ATP binding"/>
    <property type="evidence" value="ECO:0007669"/>
    <property type="project" value="UniProtKB-UniRule"/>
</dbReference>
<dbReference type="InterPro" id="IPR059000">
    <property type="entry name" value="ATPase_P-type_domA"/>
</dbReference>
<dbReference type="GO" id="GO:0008551">
    <property type="term" value="F:P-type cadmium transporter activity"/>
    <property type="evidence" value="ECO:0007669"/>
    <property type="project" value="UniProtKB-EC"/>
</dbReference>
<comment type="caution">
    <text evidence="11">The sequence shown here is derived from an EMBL/GenBank/DDBJ whole genome shotgun (WGS) entry which is preliminary data.</text>
</comment>
<dbReference type="RefSeq" id="WP_204444645.1">
    <property type="nucleotide sequence ID" value="NZ_JACJKY010000003.1"/>
</dbReference>
<dbReference type="InterPro" id="IPR023299">
    <property type="entry name" value="ATPase_P-typ_cyto_dom_N"/>
</dbReference>
<evidence type="ECO:0000259" key="10">
    <source>
        <dbReference type="Pfam" id="PF00122"/>
    </source>
</evidence>
<feature type="transmembrane region" description="Helical" evidence="9">
    <location>
        <begin position="12"/>
        <end position="31"/>
    </location>
</feature>
<keyword evidence="5 9" id="KW-1133">Transmembrane helix</keyword>
<dbReference type="PROSITE" id="PS00154">
    <property type="entry name" value="ATPASE_E1_E2"/>
    <property type="match status" value="1"/>
</dbReference>
<dbReference type="Gene3D" id="3.40.1110.10">
    <property type="entry name" value="Calcium-transporting ATPase, cytoplasmic domain N"/>
    <property type="match status" value="1"/>
</dbReference>
<feature type="domain" description="P-type ATPase A" evidence="10">
    <location>
        <begin position="114"/>
        <end position="214"/>
    </location>
</feature>
<feature type="transmembrane region" description="Helical" evidence="9">
    <location>
        <begin position="37"/>
        <end position="56"/>
    </location>
</feature>
<organism evidence="11 12">
    <name type="scientific">Merdimmobilis hominis</name>
    <dbReference type="NCBI Taxonomy" id="2897707"/>
    <lineage>
        <taxon>Bacteria</taxon>
        <taxon>Bacillati</taxon>
        <taxon>Bacillota</taxon>
        <taxon>Clostridia</taxon>
        <taxon>Eubacteriales</taxon>
        <taxon>Oscillospiraceae</taxon>
        <taxon>Merdimmobilis</taxon>
    </lineage>
</organism>
<dbReference type="PANTHER" id="PTHR48085">
    <property type="entry name" value="CADMIUM/ZINC-TRANSPORTING ATPASE HMA2-RELATED"/>
    <property type="match status" value="1"/>
</dbReference>
<keyword evidence="3" id="KW-0104">Cadmium</keyword>
<dbReference type="EC" id="7.2.2.21" evidence="7"/>
<evidence type="ECO:0000256" key="8">
    <source>
        <dbReference type="ARBA" id="ARBA00049338"/>
    </source>
</evidence>
<reference evidence="11" key="2">
    <citation type="journal article" date="2021" name="Sci. Rep.">
        <title>The distribution of antibiotic resistance genes in chicken gut microbiota commensals.</title>
        <authorList>
            <person name="Juricova H."/>
            <person name="Matiasovicova J."/>
            <person name="Kubasova T."/>
            <person name="Cejkova D."/>
            <person name="Rychlik I."/>
        </authorList>
    </citation>
    <scope>NUCLEOTIDE SEQUENCE</scope>
    <source>
        <strain evidence="11">An559</strain>
    </source>
</reference>
<dbReference type="EMBL" id="JACJKY010000003">
    <property type="protein sequence ID" value="MBM6920073.1"/>
    <property type="molecule type" value="Genomic_DNA"/>
</dbReference>
<dbReference type="SUPFAM" id="SSF81653">
    <property type="entry name" value="Calcium ATPase, transduction domain A"/>
    <property type="match status" value="1"/>
</dbReference>
<evidence type="ECO:0000256" key="2">
    <source>
        <dbReference type="ARBA" id="ARBA00006024"/>
    </source>
</evidence>
<dbReference type="NCBIfam" id="TIGR01512">
    <property type="entry name" value="ATPase-IB2_Cd"/>
    <property type="match status" value="1"/>
</dbReference>
<evidence type="ECO:0000256" key="4">
    <source>
        <dbReference type="ARBA" id="ARBA00022692"/>
    </source>
</evidence>
<evidence type="ECO:0000313" key="12">
    <source>
        <dbReference type="Proteomes" id="UP000774750"/>
    </source>
</evidence>
<feature type="transmembrane region" description="Helical" evidence="9">
    <location>
        <begin position="567"/>
        <end position="586"/>
    </location>
</feature>
<sequence>MTTKHKKTLARIIVSVVLLLIACFLPVSGWLRLCVFLVPYLLIGWDVLFHAARNILRGQVFDENFLMALATVGAFFLGEYPEGVAVMIFSQVGELFESVAVNRSRDSIRALLSIRPETATVKRDGNLLTVSPDEVQIGETIVVAPGERIPLDGTVLTGESFADTSALTGESVPRVLSPGDTALSGCINQTAVIEIEVTKPFTESTVSKILELVEKAASRKAKTETFITRFAKWYTPCVVIGAAILATLPPLILQTGFAEWIQRALIFLVISCPCALVISVPLGFFGGIGAASKRGILIKGSNYLEALSHAQTVVFDKTGTLTKGRFSVSGVFAADGFTDEQLLYYTAAAESFSSHPIAQSLKAACTDAQNASVEQASEQAGHGVCAIVDGHTVIAGTERFLASQTISVSPVSEPGTIVYTAVDGRFAGAVLIRDEVKPQAAQAVAQLHGVGISKTAMLTGDSAVIGKQIAAEVGIDDVHAELLPDAKVSALETIASSTENGTLVYTGDGINDAPVLARADVGVAMGGLGSDAAIEAADVVIMDDDPTKLTDAIRIAKRTMRIVKQNIVFALGVKFAVLILGIFGIATMWEAVFADVGVSVIAILNAMRALRYQSSSEKSK</sequence>
<dbReference type="PANTHER" id="PTHR48085:SF5">
    <property type="entry name" value="CADMIUM_ZINC-TRANSPORTING ATPASE HMA4-RELATED"/>
    <property type="match status" value="1"/>
</dbReference>
<evidence type="ECO:0000256" key="9">
    <source>
        <dbReference type="RuleBase" id="RU362081"/>
    </source>
</evidence>
<dbReference type="InterPro" id="IPR023214">
    <property type="entry name" value="HAD_sf"/>
</dbReference>
<dbReference type="NCBIfam" id="TIGR01494">
    <property type="entry name" value="ATPase_P-type"/>
    <property type="match status" value="1"/>
</dbReference>
<name>A0A938X5A0_9FIRM</name>
<proteinExistence type="inferred from homology"/>
<keyword evidence="6 9" id="KW-0472">Membrane</keyword>
<dbReference type="InterPro" id="IPR051014">
    <property type="entry name" value="Cation_Transport_ATPase_IB"/>
</dbReference>
<dbReference type="GO" id="GO:0005886">
    <property type="term" value="C:plasma membrane"/>
    <property type="evidence" value="ECO:0007669"/>
    <property type="project" value="UniProtKB-SubCell"/>
</dbReference>
<evidence type="ECO:0000313" key="11">
    <source>
        <dbReference type="EMBL" id="MBM6920073.1"/>
    </source>
</evidence>
<dbReference type="Pfam" id="PF00702">
    <property type="entry name" value="Hydrolase"/>
    <property type="match status" value="1"/>
</dbReference>
<dbReference type="InterPro" id="IPR036412">
    <property type="entry name" value="HAD-like_sf"/>
</dbReference>
<dbReference type="GO" id="GO:0016887">
    <property type="term" value="F:ATP hydrolysis activity"/>
    <property type="evidence" value="ECO:0007669"/>
    <property type="project" value="InterPro"/>
</dbReference>
<dbReference type="InterPro" id="IPR001757">
    <property type="entry name" value="P_typ_ATPase"/>
</dbReference>
<gene>
    <name evidence="11" type="primary">cadA</name>
    <name evidence="11" type="ORF">H6A12_02705</name>
</gene>
<dbReference type="PROSITE" id="PS51257">
    <property type="entry name" value="PROKAR_LIPOPROTEIN"/>
    <property type="match status" value="1"/>
</dbReference>
<dbReference type="Gene3D" id="2.70.150.10">
    <property type="entry name" value="Calcium-transporting ATPase, cytoplasmic transduction domain A"/>
    <property type="match status" value="1"/>
</dbReference>
<dbReference type="AlphaFoldDB" id="A0A938X5A0"/>
<dbReference type="GO" id="GO:0046872">
    <property type="term" value="F:metal ion binding"/>
    <property type="evidence" value="ECO:0007669"/>
    <property type="project" value="UniProtKB-KW"/>
</dbReference>
<evidence type="ECO:0000256" key="1">
    <source>
        <dbReference type="ARBA" id="ARBA00004141"/>
    </source>
</evidence>
<keyword evidence="9" id="KW-0067">ATP-binding</keyword>
<feature type="transmembrane region" description="Helical" evidence="9">
    <location>
        <begin position="233"/>
        <end position="252"/>
    </location>
</feature>
<evidence type="ECO:0000256" key="5">
    <source>
        <dbReference type="ARBA" id="ARBA00022989"/>
    </source>
</evidence>
<dbReference type="InterPro" id="IPR008250">
    <property type="entry name" value="ATPase_P-typ_transduc_dom_A_sf"/>
</dbReference>
<dbReference type="Pfam" id="PF00122">
    <property type="entry name" value="E1-E2_ATPase"/>
    <property type="match status" value="1"/>
</dbReference>